<evidence type="ECO:0000259" key="3">
    <source>
        <dbReference type="Pfam" id="PF18962"/>
    </source>
</evidence>
<organism evidence="4 5">
    <name type="scientific">Flavobacterium collinsii</name>
    <dbReference type="NCBI Taxonomy" id="1114861"/>
    <lineage>
        <taxon>Bacteria</taxon>
        <taxon>Pseudomonadati</taxon>
        <taxon>Bacteroidota</taxon>
        <taxon>Flavobacteriia</taxon>
        <taxon>Flavobacteriales</taxon>
        <taxon>Flavobacteriaceae</taxon>
        <taxon>Flavobacterium</taxon>
    </lineage>
</organism>
<feature type="signal peptide" evidence="2">
    <location>
        <begin position="1"/>
        <end position="19"/>
    </location>
</feature>
<comment type="caution">
    <text evidence="4">The sequence shown here is derived from an EMBL/GenBank/DDBJ whole genome shotgun (WGS) entry which is preliminary data.</text>
</comment>
<dbReference type="RefSeq" id="WP_173967944.1">
    <property type="nucleotide sequence ID" value="NZ_CADCST010000127.1"/>
</dbReference>
<accession>A0ABN7EPM8</accession>
<gene>
    <name evidence="4" type="ORF">FLACOL7796_04120</name>
</gene>
<dbReference type="InterPro" id="IPR026444">
    <property type="entry name" value="Secre_tail"/>
</dbReference>
<dbReference type="EMBL" id="CADCST010000127">
    <property type="protein sequence ID" value="CAA9202146.1"/>
    <property type="molecule type" value="Genomic_DNA"/>
</dbReference>
<protein>
    <recommendedName>
        <fullName evidence="3">Secretion system C-terminal sorting domain-containing protein</fullName>
    </recommendedName>
</protein>
<dbReference type="InterPro" id="IPR001611">
    <property type="entry name" value="Leu-rich_rpt"/>
</dbReference>
<dbReference type="NCBIfam" id="TIGR04183">
    <property type="entry name" value="Por_Secre_tail"/>
    <property type="match status" value="1"/>
</dbReference>
<name>A0ABN7EPM8_9FLAO</name>
<dbReference type="PROSITE" id="PS51450">
    <property type="entry name" value="LRR"/>
    <property type="match status" value="1"/>
</dbReference>
<sequence>MKRKLLLVFFTLLFIEANAQQEIYNFSPDNTSPQFFEKFNGKIYFEGYDTNNGRALWKSDGTSENTFFFKDTHSRNDKISTLKSGSAILNNTLYYIASDETSAGELWKTNGTIEGTIKVTNFLNGKVTTLTVVGNVIYFIIAKGDGKTSIWKTDGTELGTVLVKEISPTWNDPSFEGKCSNLFMFSIQPAGTNNTRVWRSDGTSEGTFPITEELDGNGSGMVGGSGGSSILTQFIEYNNKLYFASRHFLFETDGTVENTKNVATVRNPLLGGLVYYDDVIAVNNSLYLMFVTQKSFANTIGNISILRFDTLNNTIVSVYEKKIDKYFLASSLTRTGNSITFTTSNANGGTELVSLNLSDNVVSSIGELAGANDLEESSIALSINLVSMLKFNENQYFIRAGRDKINNRKGWIYDLDVKTLESISNLDNARLPFEFNNYLYYSKDGKLWKYSNNLSIPLIESGSSLVFYPNPATDFVNIQDEYKNEVENVQIFDLNGKVVSGKTDFATDKIDVSRLNQGTYILKAKVKGTVISKKIIKN</sequence>
<dbReference type="Pfam" id="PF18962">
    <property type="entry name" value="Por_Secre_tail"/>
    <property type="match status" value="1"/>
</dbReference>
<keyword evidence="5" id="KW-1185">Reference proteome</keyword>
<evidence type="ECO:0000313" key="4">
    <source>
        <dbReference type="EMBL" id="CAA9202146.1"/>
    </source>
</evidence>
<proteinExistence type="predicted"/>
<evidence type="ECO:0000256" key="1">
    <source>
        <dbReference type="ARBA" id="ARBA00022729"/>
    </source>
</evidence>
<dbReference type="Proteomes" id="UP000474567">
    <property type="component" value="Unassembled WGS sequence"/>
</dbReference>
<reference evidence="4 5" key="1">
    <citation type="submission" date="2020-02" db="EMBL/GenBank/DDBJ databases">
        <authorList>
            <person name="Criscuolo A."/>
        </authorList>
    </citation>
    <scope>NUCLEOTIDE SEQUENCE [LARGE SCALE GENOMIC DNA]</scope>
    <source>
        <strain evidence="4">CECT7796</strain>
    </source>
</reference>
<evidence type="ECO:0000313" key="5">
    <source>
        <dbReference type="Proteomes" id="UP000474567"/>
    </source>
</evidence>
<keyword evidence="1 2" id="KW-0732">Signal</keyword>
<evidence type="ECO:0000256" key="2">
    <source>
        <dbReference type="SAM" id="SignalP"/>
    </source>
</evidence>
<feature type="chain" id="PRO_5046649756" description="Secretion system C-terminal sorting domain-containing protein" evidence="2">
    <location>
        <begin position="20"/>
        <end position="538"/>
    </location>
</feature>
<feature type="domain" description="Secretion system C-terminal sorting" evidence="3">
    <location>
        <begin position="468"/>
        <end position="536"/>
    </location>
</feature>